<organism evidence="14 15">
    <name type="scientific">Brachybacterium fresconis</name>
    <dbReference type="NCBI Taxonomy" id="173363"/>
    <lineage>
        <taxon>Bacteria</taxon>
        <taxon>Bacillati</taxon>
        <taxon>Actinomycetota</taxon>
        <taxon>Actinomycetes</taxon>
        <taxon>Micrococcales</taxon>
        <taxon>Dermabacteraceae</taxon>
        <taxon>Brachybacterium</taxon>
    </lineage>
</organism>
<name>A0ABS4YFU6_9MICO</name>
<dbReference type="GO" id="GO:0006508">
    <property type="term" value="P:proteolysis"/>
    <property type="evidence" value="ECO:0007669"/>
    <property type="project" value="UniProtKB-KW"/>
</dbReference>
<dbReference type="RefSeq" id="WP_209886699.1">
    <property type="nucleotide sequence ID" value="NZ_BAAAJV010000011.1"/>
</dbReference>
<evidence type="ECO:0000256" key="11">
    <source>
        <dbReference type="ARBA" id="ARBA00023136"/>
    </source>
</evidence>
<proteinExistence type="inferred from homology"/>
<gene>
    <name evidence="14" type="ORF">JOF44_000393</name>
</gene>
<dbReference type="PANTHER" id="PTHR39188:SF3">
    <property type="entry name" value="STAGE IV SPORULATION PROTEIN FB"/>
    <property type="match status" value="1"/>
</dbReference>
<evidence type="ECO:0000256" key="2">
    <source>
        <dbReference type="ARBA" id="ARBA00004141"/>
    </source>
</evidence>
<feature type="domain" description="Peptidase M50" evidence="13">
    <location>
        <begin position="136"/>
        <end position="176"/>
    </location>
</feature>
<evidence type="ECO:0000256" key="5">
    <source>
        <dbReference type="ARBA" id="ARBA00022692"/>
    </source>
</evidence>
<comment type="similarity">
    <text evidence="3">Belongs to the peptidase M50B family.</text>
</comment>
<keyword evidence="15" id="KW-1185">Reference proteome</keyword>
<keyword evidence="5 12" id="KW-0812">Transmembrane</keyword>
<sequence length="371" mass="37801">MKSPTLRLGALPPIQVSPGTLVTVLVLAVILYPGLGGSGASATTGALLALGIAVFMIVSVLAHEASHALSAHAFGARVDHIALTLWGGHTQYRGEALGTVASVVISLSGPLANGVLAALTTGLGALSLPGTPADVLWTYCSFLNIALALFNLLPGLPMDGGRALEALLGGVLGDVLLGTRVTAWIGRAIAVAVVAVPLWRIVGARGTGSLGLLTLLWALLIAGMLWQGASRALQAATLQHRVETLDAAALARPMHLVGPQQVLAELGGGTDLDAVLVLDRTAARPGTLGRAYRIHPAAAAAVPAAHRDRTPVSAVAGSVGEIGLLDASLRGNALISVMLSHPLPAYLVRESDERARGIIMSADVNGLLRGR</sequence>
<evidence type="ECO:0000256" key="9">
    <source>
        <dbReference type="ARBA" id="ARBA00022989"/>
    </source>
</evidence>
<keyword evidence="11 12" id="KW-0472">Membrane</keyword>
<keyword evidence="4 14" id="KW-0645">Protease</keyword>
<keyword evidence="6" id="KW-0479">Metal-binding</keyword>
<comment type="cofactor">
    <cofactor evidence="1">
        <name>Zn(2+)</name>
        <dbReference type="ChEBI" id="CHEBI:29105"/>
    </cofactor>
</comment>
<dbReference type="InterPro" id="IPR008915">
    <property type="entry name" value="Peptidase_M50"/>
</dbReference>
<dbReference type="Proteomes" id="UP000698222">
    <property type="component" value="Unassembled WGS sequence"/>
</dbReference>
<feature type="transmembrane region" description="Helical" evidence="12">
    <location>
        <begin position="136"/>
        <end position="153"/>
    </location>
</feature>
<keyword evidence="10" id="KW-0482">Metalloprotease</keyword>
<reference evidence="14 15" key="1">
    <citation type="submission" date="2021-03" db="EMBL/GenBank/DDBJ databases">
        <title>Sequencing the genomes of 1000 actinobacteria strains.</title>
        <authorList>
            <person name="Klenk H.-P."/>
        </authorList>
    </citation>
    <scope>NUCLEOTIDE SEQUENCE [LARGE SCALE GENOMIC DNA]</scope>
    <source>
        <strain evidence="14 15">DSM 14564</strain>
    </source>
</reference>
<comment type="subcellular location">
    <subcellularLocation>
        <location evidence="2">Membrane</location>
        <topology evidence="2">Multi-pass membrane protein</topology>
    </subcellularLocation>
</comment>
<keyword evidence="8" id="KW-0862">Zinc</keyword>
<evidence type="ECO:0000256" key="3">
    <source>
        <dbReference type="ARBA" id="ARBA00007931"/>
    </source>
</evidence>
<feature type="transmembrane region" description="Helical" evidence="12">
    <location>
        <begin position="208"/>
        <end position="226"/>
    </location>
</feature>
<evidence type="ECO:0000256" key="6">
    <source>
        <dbReference type="ARBA" id="ARBA00022723"/>
    </source>
</evidence>
<feature type="transmembrane region" description="Helical" evidence="12">
    <location>
        <begin position="184"/>
        <end position="202"/>
    </location>
</feature>
<evidence type="ECO:0000256" key="8">
    <source>
        <dbReference type="ARBA" id="ARBA00022833"/>
    </source>
</evidence>
<keyword evidence="9 12" id="KW-1133">Transmembrane helix</keyword>
<evidence type="ECO:0000259" key="13">
    <source>
        <dbReference type="Pfam" id="PF02163"/>
    </source>
</evidence>
<evidence type="ECO:0000256" key="12">
    <source>
        <dbReference type="SAM" id="Phobius"/>
    </source>
</evidence>
<evidence type="ECO:0000256" key="10">
    <source>
        <dbReference type="ARBA" id="ARBA00023049"/>
    </source>
</evidence>
<feature type="transmembrane region" description="Helical" evidence="12">
    <location>
        <begin position="12"/>
        <end position="35"/>
    </location>
</feature>
<evidence type="ECO:0000313" key="15">
    <source>
        <dbReference type="Proteomes" id="UP000698222"/>
    </source>
</evidence>
<evidence type="ECO:0000313" key="14">
    <source>
        <dbReference type="EMBL" id="MBP2407490.1"/>
    </source>
</evidence>
<comment type="caution">
    <text evidence="14">The sequence shown here is derived from an EMBL/GenBank/DDBJ whole genome shotgun (WGS) entry which is preliminary data.</text>
</comment>
<protein>
    <submittedName>
        <fullName evidence="14">Zn-dependent protease</fullName>
    </submittedName>
</protein>
<dbReference type="PANTHER" id="PTHR39188">
    <property type="entry name" value="MEMBRANE-ASSOCIATED ZINC METALLOPROTEASE M50B"/>
    <property type="match status" value="1"/>
</dbReference>
<dbReference type="EMBL" id="JAGIOC010000001">
    <property type="protein sequence ID" value="MBP2407490.1"/>
    <property type="molecule type" value="Genomic_DNA"/>
</dbReference>
<evidence type="ECO:0000256" key="1">
    <source>
        <dbReference type="ARBA" id="ARBA00001947"/>
    </source>
</evidence>
<accession>A0ABS4YFU6</accession>
<dbReference type="GO" id="GO:0008233">
    <property type="term" value="F:peptidase activity"/>
    <property type="evidence" value="ECO:0007669"/>
    <property type="project" value="UniProtKB-KW"/>
</dbReference>
<evidence type="ECO:0000256" key="7">
    <source>
        <dbReference type="ARBA" id="ARBA00022801"/>
    </source>
</evidence>
<dbReference type="Pfam" id="PF02163">
    <property type="entry name" value="Peptidase_M50"/>
    <property type="match status" value="1"/>
</dbReference>
<feature type="transmembrane region" description="Helical" evidence="12">
    <location>
        <begin position="41"/>
        <end position="62"/>
    </location>
</feature>
<keyword evidence="7" id="KW-0378">Hydrolase</keyword>
<evidence type="ECO:0000256" key="4">
    <source>
        <dbReference type="ARBA" id="ARBA00022670"/>
    </source>
</evidence>